<dbReference type="InterPro" id="IPR003661">
    <property type="entry name" value="HisK_dim/P_dom"/>
</dbReference>
<dbReference type="SMART" id="SM00304">
    <property type="entry name" value="HAMP"/>
    <property type="match status" value="1"/>
</dbReference>
<dbReference type="SMART" id="SM00388">
    <property type="entry name" value="HisKA"/>
    <property type="match status" value="1"/>
</dbReference>
<dbReference type="InterPro" id="IPR003594">
    <property type="entry name" value="HATPase_dom"/>
</dbReference>
<dbReference type="PROSITE" id="PS50109">
    <property type="entry name" value="HIS_KIN"/>
    <property type="match status" value="1"/>
</dbReference>
<keyword evidence="9" id="KW-0902">Two-component regulatory system</keyword>
<evidence type="ECO:0000256" key="10">
    <source>
        <dbReference type="SAM" id="Coils"/>
    </source>
</evidence>
<evidence type="ECO:0000256" key="7">
    <source>
        <dbReference type="ARBA" id="ARBA00022777"/>
    </source>
</evidence>
<proteinExistence type="predicted"/>
<dbReference type="Pfam" id="PF00672">
    <property type="entry name" value="HAMP"/>
    <property type="match status" value="1"/>
</dbReference>
<dbReference type="InterPro" id="IPR005467">
    <property type="entry name" value="His_kinase_dom"/>
</dbReference>
<dbReference type="PANTHER" id="PTHR43304:SF1">
    <property type="entry name" value="PAC DOMAIN-CONTAINING PROTEIN"/>
    <property type="match status" value="1"/>
</dbReference>
<sequence>MGEEAPGAGRDGPTTGGPAGSRGRACNRPAGTRQPADDRPAGPREPVGFGRLSVRGWIRLVLGTMAALLLLCASVGAVLLGRTNSRNTELVDHIQPGRSATLQLQKALLDQESGVRGFALSGDEAFLAPYEEGVRDERLHRAEVARLLGAGGRLGGDLAAVTHKAARWRQEQADPLIAAIRAGASVDSVQPRVEASKRRFDELRELLHAQERHLVQARDEARDEMMALRVLRDWVFLGMLAVIVATGSLLALLLNRMVVSPLSALRAAADQVAGGEFDRRIEVPGPADVRSVGRSVDSMRRRIAGELTEARARERELARQAVDLDAQAAELRRSNAELEQFAYVASHDLQEPLRKVASFCQLLEKRYGDVVDARGKQYIGFAVDGAKRMQILISDLLTFSRVGRLDDAPVRVAMDDVLAEARRNLAVAVAEAQAGIEVRSRPLPVVVGDPASLVMLWQNLLGNAVKFRHPERPVRVVVDCERDGGLWHFSVRDNGIGVPGEFAEKVFVIFQRLHSRDEYPGTGIGLALCRKIVEYYGGTIRLDTGVPEGARVCFSLPVAEHAAPSGDTVGTTGANA</sequence>
<dbReference type="InterPro" id="IPR004358">
    <property type="entry name" value="Sig_transdc_His_kin-like_C"/>
</dbReference>
<keyword evidence="10" id="KW-0175">Coiled coil</keyword>
<dbReference type="InterPro" id="IPR007891">
    <property type="entry name" value="CHASE3"/>
</dbReference>
<evidence type="ECO:0000256" key="6">
    <source>
        <dbReference type="ARBA" id="ARBA00022692"/>
    </source>
</evidence>
<evidence type="ECO:0000256" key="1">
    <source>
        <dbReference type="ARBA" id="ARBA00000085"/>
    </source>
</evidence>
<name>A0A7X0HAP4_9ACTN</name>
<feature type="transmembrane region" description="Helical" evidence="12">
    <location>
        <begin position="57"/>
        <end position="80"/>
    </location>
</feature>
<evidence type="ECO:0000256" key="4">
    <source>
        <dbReference type="ARBA" id="ARBA00022553"/>
    </source>
</evidence>
<dbReference type="AlphaFoldDB" id="A0A7X0HAP4"/>
<evidence type="ECO:0000256" key="3">
    <source>
        <dbReference type="ARBA" id="ARBA00012438"/>
    </source>
</evidence>
<dbReference type="PRINTS" id="PR00344">
    <property type="entry name" value="BCTRLSENSOR"/>
</dbReference>
<dbReference type="CDD" id="cd00082">
    <property type="entry name" value="HisKA"/>
    <property type="match status" value="1"/>
</dbReference>
<feature type="domain" description="Histidine kinase" evidence="13">
    <location>
        <begin position="344"/>
        <end position="560"/>
    </location>
</feature>
<keyword evidence="16" id="KW-1185">Reference proteome</keyword>
<keyword evidence="7 15" id="KW-0418">Kinase</keyword>
<keyword evidence="6 12" id="KW-0812">Transmembrane</keyword>
<dbReference type="SUPFAM" id="SSF47384">
    <property type="entry name" value="Homodimeric domain of signal transducing histidine kinase"/>
    <property type="match status" value="1"/>
</dbReference>
<dbReference type="RefSeq" id="WP_185026289.1">
    <property type="nucleotide sequence ID" value="NZ_BNBN01000001.1"/>
</dbReference>
<feature type="coiled-coil region" evidence="10">
    <location>
        <begin position="193"/>
        <end position="220"/>
    </location>
</feature>
<dbReference type="Pfam" id="PF02518">
    <property type="entry name" value="HATPase_c"/>
    <property type="match status" value="1"/>
</dbReference>
<dbReference type="Proteomes" id="UP000540423">
    <property type="component" value="Unassembled WGS sequence"/>
</dbReference>
<evidence type="ECO:0000256" key="11">
    <source>
        <dbReference type="SAM" id="MobiDB-lite"/>
    </source>
</evidence>
<evidence type="ECO:0000313" key="16">
    <source>
        <dbReference type="Proteomes" id="UP000540423"/>
    </source>
</evidence>
<keyword evidence="5" id="KW-0808">Transferase</keyword>
<keyword evidence="12" id="KW-0472">Membrane</keyword>
<dbReference type="Pfam" id="PF05227">
    <property type="entry name" value="CHASE3"/>
    <property type="match status" value="1"/>
</dbReference>
<evidence type="ECO:0000256" key="9">
    <source>
        <dbReference type="ARBA" id="ARBA00023012"/>
    </source>
</evidence>
<dbReference type="InterPro" id="IPR036097">
    <property type="entry name" value="HisK_dim/P_sf"/>
</dbReference>
<feature type="region of interest" description="Disordered" evidence="11">
    <location>
        <begin position="1"/>
        <end position="46"/>
    </location>
</feature>
<evidence type="ECO:0000259" key="13">
    <source>
        <dbReference type="PROSITE" id="PS50109"/>
    </source>
</evidence>
<evidence type="ECO:0000256" key="8">
    <source>
        <dbReference type="ARBA" id="ARBA00022989"/>
    </source>
</evidence>
<dbReference type="Pfam" id="PF00512">
    <property type="entry name" value="HisKA"/>
    <property type="match status" value="1"/>
</dbReference>
<evidence type="ECO:0000256" key="5">
    <source>
        <dbReference type="ARBA" id="ARBA00022679"/>
    </source>
</evidence>
<dbReference type="EC" id="2.7.13.3" evidence="3"/>
<dbReference type="SUPFAM" id="SSF55874">
    <property type="entry name" value="ATPase domain of HSP90 chaperone/DNA topoisomerase II/histidine kinase"/>
    <property type="match status" value="1"/>
</dbReference>
<dbReference type="SMART" id="SM00387">
    <property type="entry name" value="HATPase_c"/>
    <property type="match status" value="1"/>
</dbReference>
<dbReference type="GO" id="GO:0005886">
    <property type="term" value="C:plasma membrane"/>
    <property type="evidence" value="ECO:0007669"/>
    <property type="project" value="UniProtKB-SubCell"/>
</dbReference>
<reference evidence="15 16" key="1">
    <citation type="submission" date="2020-08" db="EMBL/GenBank/DDBJ databases">
        <title>Genomic Encyclopedia of Type Strains, Phase IV (KMG-IV): sequencing the most valuable type-strain genomes for metagenomic binning, comparative biology and taxonomic classification.</title>
        <authorList>
            <person name="Goeker M."/>
        </authorList>
    </citation>
    <scope>NUCLEOTIDE SEQUENCE [LARGE SCALE GENOMIC DNA]</scope>
    <source>
        <strain evidence="15 16">DSM 40141</strain>
    </source>
</reference>
<evidence type="ECO:0000259" key="14">
    <source>
        <dbReference type="PROSITE" id="PS50885"/>
    </source>
</evidence>
<dbReference type="SUPFAM" id="SSF158472">
    <property type="entry name" value="HAMP domain-like"/>
    <property type="match status" value="1"/>
</dbReference>
<dbReference type="InterPro" id="IPR003660">
    <property type="entry name" value="HAMP_dom"/>
</dbReference>
<dbReference type="InterPro" id="IPR036890">
    <property type="entry name" value="HATPase_C_sf"/>
</dbReference>
<comment type="catalytic activity">
    <reaction evidence="1">
        <text>ATP + protein L-histidine = ADP + protein N-phospho-L-histidine.</text>
        <dbReference type="EC" id="2.7.13.3"/>
    </reaction>
</comment>
<evidence type="ECO:0000256" key="12">
    <source>
        <dbReference type="SAM" id="Phobius"/>
    </source>
</evidence>
<accession>A0A7X0HAP4</accession>
<dbReference type="Gene3D" id="1.10.287.130">
    <property type="match status" value="1"/>
</dbReference>
<dbReference type="EMBL" id="JACHEM010000001">
    <property type="protein sequence ID" value="MBB6434060.1"/>
    <property type="molecule type" value="Genomic_DNA"/>
</dbReference>
<keyword evidence="8 12" id="KW-1133">Transmembrane helix</keyword>
<organism evidence="15 16">
    <name type="scientific">Streptomyces candidus</name>
    <dbReference type="NCBI Taxonomy" id="67283"/>
    <lineage>
        <taxon>Bacteria</taxon>
        <taxon>Bacillati</taxon>
        <taxon>Actinomycetota</taxon>
        <taxon>Actinomycetes</taxon>
        <taxon>Kitasatosporales</taxon>
        <taxon>Streptomycetaceae</taxon>
        <taxon>Streptomyces</taxon>
    </lineage>
</organism>
<feature type="transmembrane region" description="Helical" evidence="12">
    <location>
        <begin position="234"/>
        <end position="254"/>
    </location>
</feature>
<dbReference type="Gene3D" id="6.10.340.10">
    <property type="match status" value="1"/>
</dbReference>
<comment type="caution">
    <text evidence="15">The sequence shown here is derived from an EMBL/GenBank/DDBJ whole genome shotgun (WGS) entry which is preliminary data.</text>
</comment>
<protein>
    <recommendedName>
        <fullName evidence="3">histidine kinase</fullName>
        <ecNumber evidence="3">2.7.13.3</ecNumber>
    </recommendedName>
</protein>
<evidence type="ECO:0000256" key="2">
    <source>
        <dbReference type="ARBA" id="ARBA00004236"/>
    </source>
</evidence>
<evidence type="ECO:0000313" key="15">
    <source>
        <dbReference type="EMBL" id="MBB6434060.1"/>
    </source>
</evidence>
<feature type="coiled-coil region" evidence="10">
    <location>
        <begin position="307"/>
        <end position="334"/>
    </location>
</feature>
<dbReference type="PANTHER" id="PTHR43304">
    <property type="entry name" value="PHYTOCHROME-LIKE PROTEIN CPH1"/>
    <property type="match status" value="1"/>
</dbReference>
<gene>
    <name evidence="15" type="ORF">HNQ79_000498</name>
</gene>
<keyword evidence="4" id="KW-0597">Phosphoprotein</keyword>
<comment type="subcellular location">
    <subcellularLocation>
        <location evidence="2">Cell membrane</location>
    </subcellularLocation>
</comment>
<dbReference type="GO" id="GO:0000155">
    <property type="term" value="F:phosphorelay sensor kinase activity"/>
    <property type="evidence" value="ECO:0007669"/>
    <property type="project" value="InterPro"/>
</dbReference>
<dbReference type="PROSITE" id="PS50885">
    <property type="entry name" value="HAMP"/>
    <property type="match status" value="1"/>
</dbReference>
<feature type="domain" description="HAMP" evidence="14">
    <location>
        <begin position="256"/>
        <end position="308"/>
    </location>
</feature>
<dbReference type="Gene3D" id="3.30.565.10">
    <property type="entry name" value="Histidine kinase-like ATPase, C-terminal domain"/>
    <property type="match status" value="1"/>
</dbReference>
<dbReference type="CDD" id="cd06225">
    <property type="entry name" value="HAMP"/>
    <property type="match status" value="1"/>
</dbReference>
<dbReference type="InterPro" id="IPR052162">
    <property type="entry name" value="Sensor_kinase/Photoreceptor"/>
</dbReference>